<dbReference type="Proteomes" id="UP001189429">
    <property type="component" value="Unassembled WGS sequence"/>
</dbReference>
<dbReference type="Pfam" id="PF17207">
    <property type="entry name" value="MCM_OB"/>
    <property type="match status" value="1"/>
</dbReference>
<accession>A0ABN9RYA9</accession>
<dbReference type="EMBL" id="CAUYUJ010008523">
    <property type="protein sequence ID" value="CAK0824172.1"/>
    <property type="molecule type" value="Genomic_DNA"/>
</dbReference>
<comment type="caution">
    <text evidence="2">The sequence shown here is derived from an EMBL/GenBank/DDBJ whole genome shotgun (WGS) entry which is preliminary data.</text>
</comment>
<evidence type="ECO:0000313" key="3">
    <source>
        <dbReference type="Proteomes" id="UP001189429"/>
    </source>
</evidence>
<organism evidence="2 3">
    <name type="scientific">Prorocentrum cordatum</name>
    <dbReference type="NCBI Taxonomy" id="2364126"/>
    <lineage>
        <taxon>Eukaryota</taxon>
        <taxon>Sar</taxon>
        <taxon>Alveolata</taxon>
        <taxon>Dinophyceae</taxon>
        <taxon>Prorocentrales</taxon>
        <taxon>Prorocentraceae</taxon>
        <taxon>Prorocentrum</taxon>
    </lineage>
</organism>
<reference evidence="2" key="1">
    <citation type="submission" date="2023-10" db="EMBL/GenBank/DDBJ databases">
        <authorList>
            <person name="Chen Y."/>
            <person name="Shah S."/>
            <person name="Dougan E. K."/>
            <person name="Thang M."/>
            <person name="Chan C."/>
        </authorList>
    </citation>
    <scope>NUCLEOTIDE SEQUENCE [LARGE SCALE GENOMIC DNA]</scope>
</reference>
<evidence type="ECO:0000313" key="2">
    <source>
        <dbReference type="EMBL" id="CAK0824172.1"/>
    </source>
</evidence>
<keyword evidence="3" id="KW-1185">Reference proteome</keyword>
<protein>
    <recommendedName>
        <fullName evidence="1">MCM OB domain-containing protein</fullName>
    </recommendedName>
</protein>
<proteinExistence type="predicted"/>
<name>A0ABN9RYA9_9DINO</name>
<evidence type="ECO:0000259" key="1">
    <source>
        <dbReference type="Pfam" id="PF17207"/>
    </source>
</evidence>
<feature type="non-terminal residue" evidence="2">
    <location>
        <position position="125"/>
    </location>
</feature>
<dbReference type="SUPFAM" id="SSF50249">
    <property type="entry name" value="Nucleic acid-binding proteins"/>
    <property type="match status" value="1"/>
</dbReference>
<feature type="domain" description="MCM OB" evidence="1">
    <location>
        <begin position="20"/>
        <end position="125"/>
    </location>
</feature>
<sequence length="125" mass="13931">VPRVRLAGVPAGDFAVPSVSQLRVADQGRFVRFSGTLTRAGAVKVVQEFRRFRCDQCGHEFGCRASAASGYDFEVPSECSGGRKQPRWDPKVKVRKMVKCHSRAFQPLPPGEDCMTDFQEVRVQD</sequence>
<gene>
    <name evidence="2" type="ORF">PCOR1329_LOCUS24651</name>
</gene>
<dbReference type="InterPro" id="IPR033762">
    <property type="entry name" value="MCM_OB"/>
</dbReference>
<feature type="non-terminal residue" evidence="2">
    <location>
        <position position="1"/>
    </location>
</feature>
<dbReference type="InterPro" id="IPR012340">
    <property type="entry name" value="NA-bd_OB-fold"/>
</dbReference>